<dbReference type="EMBL" id="LN890655">
    <property type="protein sequence ID" value="CUS05283.2"/>
    <property type="molecule type" value="Genomic_DNA"/>
</dbReference>
<dbReference type="RefSeq" id="WP_095044516.1">
    <property type="nucleotide sequence ID" value="NZ_LN890655.1"/>
</dbReference>
<dbReference type="Pfam" id="PF11992">
    <property type="entry name" value="TgpA_N"/>
    <property type="match status" value="1"/>
</dbReference>
<evidence type="ECO:0000256" key="1">
    <source>
        <dbReference type="SAM" id="Phobius"/>
    </source>
</evidence>
<keyword evidence="1" id="KW-0812">Transmembrane</keyword>
<protein>
    <recommendedName>
        <fullName evidence="2">Transglutaminase-like domain-containing protein</fullName>
    </recommendedName>
</protein>
<feature type="transmembrane region" description="Helical" evidence="1">
    <location>
        <begin position="635"/>
        <end position="657"/>
    </location>
</feature>
<feature type="transmembrane region" description="Helical" evidence="1">
    <location>
        <begin position="124"/>
        <end position="145"/>
    </location>
</feature>
<reference evidence="3" key="1">
    <citation type="submission" date="2016-01" db="EMBL/GenBank/DDBJ databases">
        <authorList>
            <person name="Mcilroy J.S."/>
            <person name="Karst M S."/>
            <person name="Albertsen M."/>
        </authorList>
    </citation>
    <scope>NUCLEOTIDE SEQUENCE</scope>
    <source>
        <strain evidence="3">Cfx-K</strain>
    </source>
</reference>
<organism evidence="3 4">
    <name type="scientific">Candidatus Promineifilum breve</name>
    <dbReference type="NCBI Taxonomy" id="1806508"/>
    <lineage>
        <taxon>Bacteria</taxon>
        <taxon>Bacillati</taxon>
        <taxon>Chloroflexota</taxon>
        <taxon>Ardenticatenia</taxon>
        <taxon>Candidatus Promineifilales</taxon>
        <taxon>Candidatus Promineifilaceae</taxon>
        <taxon>Candidatus Promineifilum</taxon>
    </lineage>
</organism>
<feature type="transmembrane region" description="Helical" evidence="1">
    <location>
        <begin position="152"/>
        <end position="170"/>
    </location>
</feature>
<dbReference type="Pfam" id="PF13559">
    <property type="entry name" value="DUF4129"/>
    <property type="match status" value="1"/>
</dbReference>
<dbReference type="InterPro" id="IPR025403">
    <property type="entry name" value="TgpA-like_C"/>
</dbReference>
<dbReference type="OrthoDB" id="9804872at2"/>
<dbReference type="Pfam" id="PF01841">
    <property type="entry name" value="Transglut_core"/>
    <property type="match status" value="1"/>
</dbReference>
<dbReference type="InterPro" id="IPR002931">
    <property type="entry name" value="Transglutaminase-like"/>
</dbReference>
<evidence type="ECO:0000259" key="2">
    <source>
        <dbReference type="SMART" id="SM00460"/>
    </source>
</evidence>
<feature type="transmembrane region" description="Helical" evidence="1">
    <location>
        <begin position="73"/>
        <end position="93"/>
    </location>
</feature>
<gene>
    <name evidence="3" type="ORF">CFX0092_A3405</name>
</gene>
<feature type="transmembrane region" description="Helical" evidence="1">
    <location>
        <begin position="21"/>
        <end position="38"/>
    </location>
</feature>
<keyword evidence="1" id="KW-1133">Transmembrane helix</keyword>
<evidence type="ECO:0000313" key="4">
    <source>
        <dbReference type="Proteomes" id="UP000215027"/>
    </source>
</evidence>
<accession>A0A161KB68</accession>
<evidence type="ECO:0000313" key="3">
    <source>
        <dbReference type="EMBL" id="CUS05283.2"/>
    </source>
</evidence>
<proteinExistence type="predicted"/>
<dbReference type="InterPro" id="IPR021878">
    <property type="entry name" value="TgpA_N"/>
</dbReference>
<dbReference type="AlphaFoldDB" id="A0A161KB68"/>
<dbReference type="PANTHER" id="PTHR42736:SF1">
    <property type="entry name" value="PROTEIN-GLUTAMINE GAMMA-GLUTAMYLTRANSFERASE"/>
    <property type="match status" value="1"/>
</dbReference>
<sequence length="760" mass="84519">MTSIDRHTDTTGRWREGLLSLMLVWAMLLVASMAVLQADLIDGLHILPIVATLALLAGWLLGKSVFSERTAHFFALVYGLFIVFYLVGTTLPFDGPWRERILELLGRQFDWLQKAFDGGTSRDGIIFVIQTTAVFWLLGYLAGWYTFRQAHVWRVVVPTGIVLLSVVYYYNGPRPLLLYLAVYTLLALLFIAITHVTAEERGWRSAAVRFDRGIQFDFLRAGLVAALLALLLAWSLPGLKANTSISAAMAGAGGPWRAFQDTWTRLFSSLRSYGAGTSDPYQDTLVLGGPRTVGNTLVMDVQVAKELPYGVYWQAIAYDTYEDGGWRATESDLDELIHYPDDGPLDVPFSTSRTVITQTVTNYLPNSSFLYAAPEVISSDRQMVVDATFDPNGRTLITSLRSRFILRQGDQYQVTSRVSLADGNSLRAASTTYPQWVQDRYLQLPDTISPQTLALAEELTAGLTNPYDKAIAVRDYLRANIDYNDQIAAAPEGVDPVHYTLFDLGEAYCTYYASAMAVMLRAQGIPTRIISGYALGEYDEAQQSYRVRAVNAHSWVEVYFPDYGWIHFEPTQTIPVAERPSAGGGELTSVVDEALAPDPESLLPPEDQLDVERADGLLGGVGDESANQGLLGRAGVWQILVGLALLGVSGATILAGVRYNRRVEGDVDRSYIRLGEWAGWLGLPWRTTQTPYEQADTLVALVPEGQKPVRSLTRQYVLQRFSPAKEAEGDFDAHQEWRDLRPMLLRKRLTQLLSRPPKKK</sequence>
<dbReference type="PANTHER" id="PTHR42736">
    <property type="entry name" value="PROTEIN-GLUTAMINE GAMMA-GLUTAMYLTRANSFERASE"/>
    <property type="match status" value="1"/>
</dbReference>
<dbReference type="InterPro" id="IPR038765">
    <property type="entry name" value="Papain-like_cys_pep_sf"/>
</dbReference>
<keyword evidence="4" id="KW-1185">Reference proteome</keyword>
<dbReference type="InterPro" id="IPR052901">
    <property type="entry name" value="Bact_TGase-like"/>
</dbReference>
<dbReference type="SUPFAM" id="SSF54001">
    <property type="entry name" value="Cysteine proteinases"/>
    <property type="match status" value="1"/>
</dbReference>
<feature type="domain" description="Transglutaminase-like" evidence="2">
    <location>
        <begin position="501"/>
        <end position="572"/>
    </location>
</feature>
<feature type="transmembrane region" description="Helical" evidence="1">
    <location>
        <begin position="218"/>
        <end position="236"/>
    </location>
</feature>
<feature type="transmembrane region" description="Helical" evidence="1">
    <location>
        <begin position="176"/>
        <end position="198"/>
    </location>
</feature>
<dbReference type="Proteomes" id="UP000215027">
    <property type="component" value="Chromosome I"/>
</dbReference>
<dbReference type="SMART" id="SM00460">
    <property type="entry name" value="TGc"/>
    <property type="match status" value="1"/>
</dbReference>
<keyword evidence="1" id="KW-0472">Membrane</keyword>
<dbReference type="KEGG" id="pbf:CFX0092_A3405"/>
<feature type="transmembrane region" description="Helical" evidence="1">
    <location>
        <begin position="44"/>
        <end position="61"/>
    </location>
</feature>
<dbReference type="Gene3D" id="3.10.620.30">
    <property type="match status" value="1"/>
</dbReference>
<name>A0A161KB68_9CHLR</name>